<feature type="domain" description="Pyrrolo-quinoline quinone repeat" evidence="1">
    <location>
        <begin position="201"/>
        <end position="321"/>
    </location>
</feature>
<dbReference type="SUPFAM" id="SSF50969">
    <property type="entry name" value="YVTN repeat-like/Quinoprotein amine dehydrogenase"/>
    <property type="match status" value="1"/>
</dbReference>
<proteinExistence type="predicted"/>
<dbReference type="OrthoDB" id="8638at2157"/>
<evidence type="ECO:0000313" key="2">
    <source>
        <dbReference type="EMBL" id="RDI69921.1"/>
    </source>
</evidence>
<dbReference type="AlphaFoldDB" id="A0A1H1G118"/>
<dbReference type="PROSITE" id="PS51257">
    <property type="entry name" value="PROKAR_LIPOPROTEIN"/>
    <property type="match status" value="1"/>
</dbReference>
<dbReference type="SMART" id="SM00564">
    <property type="entry name" value="PQQ"/>
    <property type="match status" value="4"/>
</dbReference>
<reference evidence="2 5" key="3">
    <citation type="submission" date="2018-07" db="EMBL/GenBank/DDBJ databases">
        <title>Genome sequence of extremly halophilic archaeon Halopelagius longus strain BC12-B1.</title>
        <authorList>
            <person name="Zhang X."/>
        </authorList>
    </citation>
    <scope>NUCLEOTIDE SEQUENCE [LARGE SCALE GENOMIC DNA]</scope>
    <source>
        <strain evidence="2 5">BC12-B1</strain>
    </source>
</reference>
<accession>A0A1H1G118</accession>
<evidence type="ECO:0000313" key="3">
    <source>
        <dbReference type="EMBL" id="SDR06598.1"/>
    </source>
</evidence>
<organism evidence="3 4">
    <name type="scientific">Halopelagius longus</name>
    <dbReference type="NCBI Taxonomy" id="1236180"/>
    <lineage>
        <taxon>Archaea</taxon>
        <taxon>Methanobacteriati</taxon>
        <taxon>Methanobacteriota</taxon>
        <taxon>Stenosarchaea group</taxon>
        <taxon>Halobacteria</taxon>
        <taxon>Halobacteriales</taxon>
        <taxon>Haloferacaceae</taxon>
    </lineage>
</organism>
<dbReference type="EMBL" id="QQST01000003">
    <property type="protein sequence ID" value="RDI69921.1"/>
    <property type="molecule type" value="Genomic_DNA"/>
</dbReference>
<reference evidence="3" key="1">
    <citation type="submission" date="2016-10" db="EMBL/GenBank/DDBJ databases">
        <authorList>
            <person name="de Groot N.N."/>
        </authorList>
    </citation>
    <scope>NUCLEOTIDE SEQUENCE [LARGE SCALE GENOMIC DNA]</scope>
    <source>
        <strain evidence="3">CGMCC 1.12397</strain>
    </source>
</reference>
<dbReference type="PANTHER" id="PTHR34512">
    <property type="entry name" value="CELL SURFACE PROTEIN"/>
    <property type="match status" value="1"/>
</dbReference>
<feature type="domain" description="Pyrrolo-quinoline quinone repeat" evidence="1">
    <location>
        <begin position="38"/>
        <end position="155"/>
    </location>
</feature>
<dbReference type="Pfam" id="PF13360">
    <property type="entry name" value="PQQ_2"/>
    <property type="match status" value="2"/>
</dbReference>
<gene>
    <name evidence="2" type="ORF">DWB78_17400</name>
    <name evidence="3" type="ORF">SAMN05216278_3434</name>
</gene>
<dbReference type="Proteomes" id="UP000255421">
    <property type="component" value="Unassembled WGS sequence"/>
</dbReference>
<reference evidence="4" key="2">
    <citation type="submission" date="2016-10" db="EMBL/GenBank/DDBJ databases">
        <authorList>
            <person name="Varghese N."/>
            <person name="Submissions S."/>
        </authorList>
    </citation>
    <scope>NUCLEOTIDE SEQUENCE [LARGE SCALE GENOMIC DNA]</scope>
    <source>
        <strain evidence="4">CGMCC 1.12397</strain>
    </source>
</reference>
<evidence type="ECO:0000259" key="1">
    <source>
        <dbReference type="Pfam" id="PF13360"/>
    </source>
</evidence>
<name>A0A1H1G118_9EURY</name>
<dbReference type="InterPro" id="IPR015943">
    <property type="entry name" value="WD40/YVTN_repeat-like_dom_sf"/>
</dbReference>
<keyword evidence="5" id="KW-1185">Reference proteome</keyword>
<dbReference type="InterPro" id="IPR011044">
    <property type="entry name" value="Quino_amine_DH_bsu"/>
</dbReference>
<evidence type="ECO:0000313" key="5">
    <source>
        <dbReference type="Proteomes" id="UP000255421"/>
    </source>
</evidence>
<dbReference type="Gene3D" id="2.130.10.10">
    <property type="entry name" value="YVTN repeat-like/Quinoprotein amine dehydrogenase"/>
    <property type="match status" value="2"/>
</dbReference>
<dbReference type="PANTHER" id="PTHR34512:SF30">
    <property type="entry name" value="OUTER MEMBRANE PROTEIN ASSEMBLY FACTOR BAMB"/>
    <property type="match status" value="1"/>
</dbReference>
<dbReference type="InterPro" id="IPR002372">
    <property type="entry name" value="PQQ_rpt_dom"/>
</dbReference>
<dbReference type="EMBL" id="FNKQ01000005">
    <property type="protein sequence ID" value="SDR06598.1"/>
    <property type="molecule type" value="Genomic_DNA"/>
</dbReference>
<evidence type="ECO:0000313" key="4">
    <source>
        <dbReference type="Proteomes" id="UP000199289"/>
    </source>
</evidence>
<dbReference type="InterPro" id="IPR018391">
    <property type="entry name" value="PQQ_b-propeller_rpt"/>
</dbReference>
<dbReference type="RefSeq" id="WP_092538932.1">
    <property type="nucleotide sequence ID" value="NZ_FNKQ01000005.1"/>
</dbReference>
<sequence length="390" mass="41066">MVPYTRRDALKTLPALALGLSGCSSLAGSDHALPVPTAWSAELPRASVGVRTADETVVFGSRSPFSSDPMLSAIDTTTGETRWTVSGPSERCSPVATGDDHAYILSKTGAVFAVDHWTGERVWEASIRAVNRADPGVVQFAPVVVGESVVVPVSGTENDVPDRLVGFARSDGSRRFSVDFPASIAGAPAGDDRGVVVPLLDGTLRRVATDGAETWRLDRGAPMSDVATDGDAAYVGSAAESVSAVDLATGETRWTSDIENTVFTRPLVTDGRVFVGAADYYLYAFDAATGERLWRRETPNAITTGPTVVDETLVTLSGGDVRVRGSSGTVPFAPTVLSVHGIDGTQFDEWRFEGYLDGGQLGWVAAIGDGVYVGQEWQVARLAPEVLDAA</sequence>
<protein>
    <submittedName>
        <fullName evidence="3">Outer membrane protein assembly factor BamB, contains PQQ-like beta-propeller repeat</fullName>
    </submittedName>
</protein>
<dbReference type="Proteomes" id="UP000199289">
    <property type="component" value="Unassembled WGS sequence"/>
</dbReference>